<dbReference type="InterPro" id="IPR045474">
    <property type="entry name" value="GEVED"/>
</dbReference>
<feature type="domain" description="GEVED" evidence="2">
    <location>
        <begin position="508"/>
        <end position="580"/>
    </location>
</feature>
<proteinExistence type="predicted"/>
<gene>
    <name evidence="3" type="ORF">IPP15_09335</name>
</gene>
<dbReference type="GO" id="GO:0004222">
    <property type="term" value="F:metalloendopeptidase activity"/>
    <property type="evidence" value="ECO:0007669"/>
    <property type="project" value="TreeGrafter"/>
</dbReference>
<dbReference type="GO" id="GO:0005886">
    <property type="term" value="C:plasma membrane"/>
    <property type="evidence" value="ECO:0007669"/>
    <property type="project" value="TreeGrafter"/>
</dbReference>
<dbReference type="InterPro" id="IPR051489">
    <property type="entry name" value="ADAM_Metalloproteinase"/>
</dbReference>
<dbReference type="PANTHER" id="PTHR45702:SF2">
    <property type="entry name" value="KUZBANIAN, ISOFORM A"/>
    <property type="match status" value="1"/>
</dbReference>
<dbReference type="EMBL" id="JADKGY010000006">
    <property type="protein sequence ID" value="MBK9982615.1"/>
    <property type="molecule type" value="Genomic_DNA"/>
</dbReference>
<dbReference type="InterPro" id="IPR026444">
    <property type="entry name" value="Secre_tail"/>
</dbReference>
<dbReference type="Pfam" id="PF20009">
    <property type="entry name" value="GEVED"/>
    <property type="match status" value="1"/>
</dbReference>
<evidence type="ECO:0000313" key="3">
    <source>
        <dbReference type="EMBL" id="MBK9982615.1"/>
    </source>
</evidence>
<dbReference type="PANTHER" id="PTHR45702">
    <property type="entry name" value="ADAM10/ADAM17 METALLOPEPTIDASE FAMILY MEMBER"/>
    <property type="match status" value="1"/>
</dbReference>
<reference evidence="3 4" key="1">
    <citation type="submission" date="2020-10" db="EMBL/GenBank/DDBJ databases">
        <title>Connecting structure to function with the recovery of over 1000 high-quality activated sludge metagenome-assembled genomes encoding full-length rRNA genes using long-read sequencing.</title>
        <authorList>
            <person name="Singleton C.M."/>
            <person name="Petriglieri F."/>
            <person name="Kristensen J.M."/>
            <person name="Kirkegaard R.H."/>
            <person name="Michaelsen T.Y."/>
            <person name="Andersen M.H."/>
            <person name="Karst S.M."/>
            <person name="Dueholm M.S."/>
            <person name="Nielsen P.H."/>
            <person name="Albertsen M."/>
        </authorList>
    </citation>
    <scope>NUCLEOTIDE SEQUENCE [LARGE SCALE GENOMIC DNA]</scope>
    <source>
        <strain evidence="3">Ribe_18-Q3-R11-54_MAXAC.273</strain>
    </source>
</reference>
<dbReference type="NCBIfam" id="TIGR04183">
    <property type="entry name" value="Por_Secre_tail"/>
    <property type="match status" value="1"/>
</dbReference>
<accession>A0A9D7XNW4</accession>
<dbReference type="AlphaFoldDB" id="A0A9D7XNW4"/>
<dbReference type="Gene3D" id="3.40.390.10">
    <property type="entry name" value="Collagenase (Catalytic Domain)"/>
    <property type="match status" value="1"/>
</dbReference>
<name>A0A9D7XNW4_9BACT</name>
<dbReference type="SUPFAM" id="SSF55486">
    <property type="entry name" value="Metalloproteases ('zincins'), catalytic domain"/>
    <property type="match status" value="1"/>
</dbReference>
<dbReference type="InterPro" id="IPR024079">
    <property type="entry name" value="MetalloPept_cat_dom_sf"/>
</dbReference>
<organism evidence="3 4">
    <name type="scientific">Candidatus Opimibacter skivensis</name>
    <dbReference type="NCBI Taxonomy" id="2982028"/>
    <lineage>
        <taxon>Bacteria</taxon>
        <taxon>Pseudomonadati</taxon>
        <taxon>Bacteroidota</taxon>
        <taxon>Saprospiria</taxon>
        <taxon>Saprospirales</taxon>
        <taxon>Saprospiraceae</taxon>
        <taxon>Candidatus Opimibacter</taxon>
    </lineage>
</organism>
<dbReference type="Pfam" id="PF18962">
    <property type="entry name" value="Por_Secre_tail"/>
    <property type="match status" value="1"/>
</dbReference>
<protein>
    <submittedName>
        <fullName evidence="3">T9SS type A sorting domain-containing protein</fullName>
    </submittedName>
</protein>
<evidence type="ECO:0000259" key="1">
    <source>
        <dbReference type="Pfam" id="PF18962"/>
    </source>
</evidence>
<evidence type="ECO:0000313" key="4">
    <source>
        <dbReference type="Proteomes" id="UP000808337"/>
    </source>
</evidence>
<feature type="domain" description="Secretion system C-terminal sorting" evidence="1">
    <location>
        <begin position="833"/>
        <end position="894"/>
    </location>
</feature>
<dbReference type="Proteomes" id="UP000808337">
    <property type="component" value="Unassembled WGS sequence"/>
</dbReference>
<dbReference type="GO" id="GO:0006509">
    <property type="term" value="P:membrane protein ectodomain proteolysis"/>
    <property type="evidence" value="ECO:0007669"/>
    <property type="project" value="TreeGrafter"/>
</dbReference>
<comment type="caution">
    <text evidence="3">The sequence shown here is derived from an EMBL/GenBank/DDBJ whole genome shotgun (WGS) entry which is preliminary data.</text>
</comment>
<dbReference type="Pfam" id="PF13688">
    <property type="entry name" value="Reprolysin_5"/>
    <property type="match status" value="1"/>
</dbReference>
<sequence length="903" mass="97431">MMRLTVTLLALCIWGFSFGQKGISTEINKLKAQGHQFKEVSLLKYQSSDLHERSLNISGLTKGTVMSIDQEMIHELISSQNDYIQLSIPVSDRAVMKLNLYRHDIFTSDFALYTSNNLSVPIDYTPGLYYRGTIEGDPNSVVAVSVFNDEIMGLISTDKGNYVLGRIENDRDNMHIFYNDADLEGKSTFNCETSDEGPAYTQEDLQTHAQSRDVSDCVRIYLEIDDDIVTAKGGATNATNYITGLFNQSFVLYANEQVTLTISQIIAWTTTSPYTGSTSSALLTSFQNNTGEFNGNVAQLVSYKASGGIAVLDALCQTNPDWRKSFASIDGVYSNVPTYSWDVEVVTHEMGHVIGSKHTHACAWNGNNTAIDGCAGSVEGSCPLPGNPSGGGTIMSYCHLTNVGINFTLGFGPQPGNVLRNRVNATNNCLTTCGPPPPPPPPAYCSSNGSNSSYEYINKVVLNTINNTSGNNQGYGNYTAINTNLNPGTTYTITLTPGFAAGSYAEFWRVWIDYNGDLDWADAGEQVAQGSGNSAINVTFTVPAGTPVGLKRMRVSMQYGAYPPICGSFTYGEVEDYSVTIGSAPPPTPTCSDGIQNQGETGIDCGGPCQPCPPGATCSDGIQNQGETGIDCGGPCQPCPPPPPPPGGNTILLASYFETGWDSWIDGGTDASRVISNYSWEGQYSILLRDNSGSQSSMTSPTFNLSTAIGLQINFHFKTFSMETGEDFWLQYKSGSGAWVTIGNFISGGNFSNNIFYVTTVTVPNFVPTTAGTFRIQCDASDDNDQVFIDAVIITRLNGAALIESGMTIEEVDGPSTSPSADHPIDVNKTLSVYPNPVQDELNILFNGEIQAIRIISLEGKEVRIGNTNETKRMIDISQLAPGIYFLSVQSGGEWYPTKFSKM</sequence>
<evidence type="ECO:0000259" key="2">
    <source>
        <dbReference type="Pfam" id="PF20009"/>
    </source>
</evidence>